<reference evidence="7 10" key="2">
    <citation type="submission" date="2020-05" db="EMBL/GenBank/DDBJ databases">
        <title>Complete genome sequencing of Campylobacter and Arcobacter type strains.</title>
        <authorList>
            <person name="Miller W.G."/>
            <person name="Yee E."/>
        </authorList>
    </citation>
    <scope>NUCLEOTIDE SEQUENCE [LARGE SCALE GENOMIC DNA]</scope>
    <source>
        <strain evidence="7 10">LMG 21996</strain>
    </source>
</reference>
<dbReference type="InterPro" id="IPR050438">
    <property type="entry name" value="LMW_PTPase"/>
</dbReference>
<protein>
    <recommendedName>
        <fullName evidence="2">protein-tyrosine-phosphatase</fullName>
        <ecNumber evidence="2">3.1.3.48</ecNumber>
    </recommendedName>
</protein>
<keyword evidence="3" id="KW-0378">Hydrolase</keyword>
<dbReference type="EC" id="3.1.3.48" evidence="2"/>
<evidence type="ECO:0000313" key="10">
    <source>
        <dbReference type="Proteomes" id="UP000509513"/>
    </source>
</evidence>
<reference evidence="8 9" key="1">
    <citation type="submission" date="2019-05" db="EMBL/GenBank/DDBJ databases">
        <title>Arcobacter cibarius and Arcobacter thereius providing challenges in identification an antibiotic susceptibility and Quinolone resistance.</title>
        <authorList>
            <person name="Busch A."/>
            <person name="Hanel I."/>
            <person name="Hotzel H."/>
            <person name="Tomaso H."/>
        </authorList>
    </citation>
    <scope>NUCLEOTIDE SEQUENCE [LARGE SCALE GENOMIC DNA]</scope>
    <source>
        <strain evidence="8 9">16CS0831-2</strain>
    </source>
</reference>
<dbReference type="PANTHER" id="PTHR11717">
    <property type="entry name" value="LOW MOLECULAR WEIGHT PROTEIN TYROSINE PHOSPHATASE"/>
    <property type="match status" value="1"/>
</dbReference>
<feature type="active site" description="Proton donor" evidence="5">
    <location>
        <position position="117"/>
    </location>
</feature>
<keyword evidence="4" id="KW-0904">Protein phosphatase</keyword>
<dbReference type="Proteomes" id="UP000305417">
    <property type="component" value="Unassembled WGS sequence"/>
</dbReference>
<dbReference type="RefSeq" id="WP_024774773.1">
    <property type="nucleotide sequence ID" value="NZ_CP043857.1"/>
</dbReference>
<sequence>MKSIIFVCLGNICRSPLAKGVAENYIKNNNLNLLVDSAGTSKEHQGEIPCENSIKVARDNNIDISKYRAKQFLKSDIDKFDLVVALDSNNYYNLKNMGCKNLVKLGDFGFGGKDVPDPYYFNGFDGFIEVFNMVEKSVKNLLLSLENK</sequence>
<gene>
    <name evidence="7" type="ORF">ACBT_0971</name>
    <name evidence="8" type="ORF">FE247_10370</name>
</gene>
<organism evidence="7 10">
    <name type="scientific">Aliarcobacter cibarius</name>
    <dbReference type="NCBI Taxonomy" id="255507"/>
    <lineage>
        <taxon>Bacteria</taxon>
        <taxon>Pseudomonadati</taxon>
        <taxon>Campylobacterota</taxon>
        <taxon>Epsilonproteobacteria</taxon>
        <taxon>Campylobacterales</taxon>
        <taxon>Arcobacteraceae</taxon>
        <taxon>Aliarcobacter</taxon>
    </lineage>
</organism>
<dbReference type="OrthoDB" id="9784339at2"/>
<dbReference type="EMBL" id="CP054051">
    <property type="protein sequence ID" value="QKJ26883.1"/>
    <property type="molecule type" value="Genomic_DNA"/>
</dbReference>
<dbReference type="KEGG" id="acib:ACBT_0971"/>
<dbReference type="GO" id="GO:0004725">
    <property type="term" value="F:protein tyrosine phosphatase activity"/>
    <property type="evidence" value="ECO:0007669"/>
    <property type="project" value="UniProtKB-EC"/>
</dbReference>
<evidence type="ECO:0000313" key="8">
    <source>
        <dbReference type="EMBL" id="TLS96024.1"/>
    </source>
</evidence>
<evidence type="ECO:0000256" key="1">
    <source>
        <dbReference type="ARBA" id="ARBA00011063"/>
    </source>
</evidence>
<dbReference type="PANTHER" id="PTHR11717:SF7">
    <property type="entry name" value="LOW MOLECULAR WEIGHT PHOSPHOTYROSINE PROTEIN PHOSPHATASE"/>
    <property type="match status" value="1"/>
</dbReference>
<dbReference type="InterPro" id="IPR017867">
    <property type="entry name" value="Tyr_phospatase_low_mol_wt"/>
</dbReference>
<dbReference type="AlphaFoldDB" id="A0A5J6RG14"/>
<feature type="active site" evidence="5">
    <location>
        <position position="14"/>
    </location>
</feature>
<dbReference type="SUPFAM" id="SSF52788">
    <property type="entry name" value="Phosphotyrosine protein phosphatases I"/>
    <property type="match status" value="1"/>
</dbReference>
<evidence type="ECO:0000256" key="4">
    <source>
        <dbReference type="ARBA" id="ARBA00022912"/>
    </source>
</evidence>
<evidence type="ECO:0000259" key="6">
    <source>
        <dbReference type="SMART" id="SM00226"/>
    </source>
</evidence>
<feature type="active site" description="Nucleophile" evidence="5">
    <location>
        <position position="8"/>
    </location>
</feature>
<dbReference type="PRINTS" id="PR00719">
    <property type="entry name" value="LMWPTPASE"/>
</dbReference>
<dbReference type="SMART" id="SM00226">
    <property type="entry name" value="LMWPc"/>
    <property type="match status" value="1"/>
</dbReference>
<feature type="domain" description="Phosphotyrosine protein phosphatase I" evidence="6">
    <location>
        <begin position="2"/>
        <end position="144"/>
    </location>
</feature>
<dbReference type="Pfam" id="PF01451">
    <property type="entry name" value="LMWPc"/>
    <property type="match status" value="1"/>
</dbReference>
<comment type="similarity">
    <text evidence="1">Belongs to the low molecular weight phosphotyrosine protein phosphatase family.</text>
</comment>
<evidence type="ECO:0000313" key="9">
    <source>
        <dbReference type="Proteomes" id="UP000305417"/>
    </source>
</evidence>
<accession>A0A5J6RG14</accession>
<evidence type="ECO:0000256" key="3">
    <source>
        <dbReference type="ARBA" id="ARBA00022801"/>
    </source>
</evidence>
<dbReference type="STRING" id="1442598.GCA_000522465_00613"/>
<proteinExistence type="inferred from homology"/>
<dbReference type="Proteomes" id="UP000509513">
    <property type="component" value="Chromosome"/>
</dbReference>
<evidence type="ECO:0000256" key="2">
    <source>
        <dbReference type="ARBA" id="ARBA00013064"/>
    </source>
</evidence>
<evidence type="ECO:0000256" key="5">
    <source>
        <dbReference type="PIRSR" id="PIRSR617867-1"/>
    </source>
</evidence>
<evidence type="ECO:0000313" key="7">
    <source>
        <dbReference type="EMBL" id="QKJ26883.1"/>
    </source>
</evidence>
<dbReference type="EMBL" id="VBUC01000036">
    <property type="protein sequence ID" value="TLS96024.1"/>
    <property type="molecule type" value="Genomic_DNA"/>
</dbReference>
<name>A0A5J6RG14_9BACT</name>
<dbReference type="InterPro" id="IPR036196">
    <property type="entry name" value="Ptyr_pPase_sf"/>
</dbReference>
<dbReference type="Gene3D" id="3.40.50.2300">
    <property type="match status" value="1"/>
</dbReference>
<dbReference type="InterPro" id="IPR023485">
    <property type="entry name" value="Ptyr_pPase"/>
</dbReference>
<keyword evidence="9" id="KW-1185">Reference proteome</keyword>
<dbReference type="CDD" id="cd16343">
    <property type="entry name" value="LMWPTP"/>
    <property type="match status" value="1"/>
</dbReference>